<name>A0A8S5N991_9CAUD</name>
<accession>A0A8S5N991</accession>
<sequence length="142" mass="15857">MERIKTFVDNETIIDAETLNAMQDNAQGNLGYVPFDKSKVKTGYQNGDTLSADEVFSTSALPIYLGKQHYESTDNRVNTIDEEADNDSYPTALAVYNQIIKMEQVAKRVNVINESSDDAHYPTAKAVYDLFNSIVNGDEVSY</sequence>
<dbReference type="EMBL" id="BK015110">
    <property type="protein sequence ID" value="DAD91341.1"/>
    <property type="molecule type" value="Genomic_DNA"/>
</dbReference>
<evidence type="ECO:0000313" key="1">
    <source>
        <dbReference type="EMBL" id="DAD91341.1"/>
    </source>
</evidence>
<protein>
    <submittedName>
        <fullName evidence="1">Uncharacterized protein</fullName>
    </submittedName>
</protein>
<proteinExistence type="predicted"/>
<organism evidence="1">
    <name type="scientific">Siphoviridae sp. ctBmU27</name>
    <dbReference type="NCBI Taxonomy" id="2826189"/>
    <lineage>
        <taxon>Viruses</taxon>
        <taxon>Duplodnaviria</taxon>
        <taxon>Heunggongvirae</taxon>
        <taxon>Uroviricota</taxon>
        <taxon>Caudoviricetes</taxon>
    </lineage>
</organism>
<reference evidence="1" key="1">
    <citation type="journal article" date="2021" name="Proc. Natl. Acad. Sci. U.S.A.">
        <title>A Catalog of Tens of Thousands of Viruses from Human Metagenomes Reveals Hidden Associations with Chronic Diseases.</title>
        <authorList>
            <person name="Tisza M.J."/>
            <person name="Buck C.B."/>
        </authorList>
    </citation>
    <scope>NUCLEOTIDE SEQUENCE</scope>
    <source>
        <strain evidence="1">CtBmU27</strain>
    </source>
</reference>